<feature type="transmembrane region" description="Helical" evidence="11">
    <location>
        <begin position="150"/>
        <end position="167"/>
    </location>
</feature>
<keyword evidence="4 11" id="KW-1003">Cell membrane</keyword>
<keyword evidence="13" id="KW-1185">Reference proteome</keyword>
<gene>
    <name evidence="11" type="primary">nhaA</name>
    <name evidence="12" type="ORF">KDY119_01030</name>
</gene>
<feature type="transmembrane region" description="Helical" evidence="11">
    <location>
        <begin position="85"/>
        <end position="104"/>
    </location>
</feature>
<dbReference type="GO" id="GO:0005886">
    <property type="term" value="C:plasma membrane"/>
    <property type="evidence" value="ECO:0007669"/>
    <property type="project" value="UniProtKB-SubCell"/>
</dbReference>
<comment type="catalytic activity">
    <reaction evidence="11">
        <text>Na(+)(in) + 2 H(+)(out) = Na(+)(out) + 2 H(+)(in)</text>
        <dbReference type="Rhea" id="RHEA:29251"/>
        <dbReference type="ChEBI" id="CHEBI:15378"/>
        <dbReference type="ChEBI" id="CHEBI:29101"/>
    </reaction>
</comment>
<dbReference type="Gene3D" id="1.20.1530.10">
    <property type="entry name" value="Na+/H+ antiporter like domain"/>
    <property type="match status" value="1"/>
</dbReference>
<dbReference type="OrthoDB" id="117402at2"/>
<evidence type="ECO:0000256" key="4">
    <source>
        <dbReference type="ARBA" id="ARBA00022475"/>
    </source>
</evidence>
<feature type="transmembrane region" description="Helical" evidence="11">
    <location>
        <begin position="174"/>
        <end position="197"/>
    </location>
</feature>
<feature type="transmembrane region" description="Helical" evidence="11">
    <location>
        <begin position="379"/>
        <end position="404"/>
    </location>
</feature>
<keyword evidence="7 11" id="KW-0915">Sodium</keyword>
<comment type="similarity">
    <text evidence="11">Belongs to the NhaA Na(+)/H(+) (TC 2.A.33) antiporter family.</text>
</comment>
<protein>
    <recommendedName>
        <fullName evidence="11">Na(+)/H(+) antiporter NhaA</fullName>
    </recommendedName>
    <alternativeName>
        <fullName evidence="11">Sodium/proton antiporter NhaA</fullName>
    </alternativeName>
</protein>
<evidence type="ECO:0000256" key="5">
    <source>
        <dbReference type="ARBA" id="ARBA00022692"/>
    </source>
</evidence>
<dbReference type="AlphaFoldDB" id="A0A5P9Q7Y0"/>
<comment type="function">
    <text evidence="11">Na(+)/H(+) antiporter that extrudes sodium in exchange for external protons.</text>
</comment>
<feature type="transmembrane region" description="Helical" evidence="11">
    <location>
        <begin position="312"/>
        <end position="332"/>
    </location>
</feature>
<evidence type="ECO:0000256" key="8">
    <source>
        <dbReference type="ARBA" id="ARBA00023065"/>
    </source>
</evidence>
<dbReference type="Proteomes" id="UP000326702">
    <property type="component" value="Chromosome"/>
</dbReference>
<evidence type="ECO:0000256" key="7">
    <source>
        <dbReference type="ARBA" id="ARBA00023053"/>
    </source>
</evidence>
<feature type="transmembrane region" description="Helical" evidence="11">
    <location>
        <begin position="344"/>
        <end position="367"/>
    </location>
</feature>
<keyword evidence="2 11" id="KW-0813">Transport</keyword>
<evidence type="ECO:0000256" key="10">
    <source>
        <dbReference type="ARBA" id="ARBA00023201"/>
    </source>
</evidence>
<feature type="transmembrane region" description="Helical" evidence="11">
    <location>
        <begin position="32"/>
        <end position="54"/>
    </location>
</feature>
<dbReference type="NCBIfam" id="TIGR00773">
    <property type="entry name" value="NhaA"/>
    <property type="match status" value="1"/>
</dbReference>
<keyword evidence="3 11" id="KW-0050">Antiport</keyword>
<evidence type="ECO:0000256" key="9">
    <source>
        <dbReference type="ARBA" id="ARBA00023136"/>
    </source>
</evidence>
<dbReference type="EMBL" id="CP045529">
    <property type="protein sequence ID" value="QFU97531.1"/>
    <property type="molecule type" value="Genomic_DNA"/>
</dbReference>
<sequence>MSEPLALSLTPPRPGPPLRVQIRPVAPSLRRFLATEAGGAALLLAATVAALVWANVWPSGYRSFWSTEAGAHIGDARLDLTVGEWVNDGLMVVFFLVIALEIAREVSTGELRDRRTVAVPALGALAGLAVPALVYVAFTHGSGDVHGWGAVMSTDTAFLIGILALFGPRCPDQLRLFLLTLAVVDDIGAITVMALVYTPSVHVVPLLVAAAIAVVVLVMRWLGVWQLLPYVAAGIALWFAVHASGVEPTLAGVVLGLLVPTAAPRRRQVQDVARFVRLFELESTAEREHQAELAGRAAVPVNERLQRVLHPWSGFVIVPIFALANAGVRLDFEALQNAVHSRVAVGIAIALVAGNLVGVFGASFVALRTGVGVLPGRVRYGHLLGGAILCGIGFTISLFVTDIAFTDEATKAEAKVGILAGSLVAALLGTAVLRFFGERSSLCSPGVEALPAALPPRPWVSPSA</sequence>
<dbReference type="Pfam" id="PF06965">
    <property type="entry name" value="Na_H_antiport_1"/>
    <property type="match status" value="1"/>
</dbReference>
<dbReference type="RefSeq" id="WP_036952160.1">
    <property type="nucleotide sequence ID" value="NZ_BAABIH010000001.1"/>
</dbReference>
<keyword evidence="10 11" id="KW-0739">Sodium transport</keyword>
<dbReference type="InterPro" id="IPR023171">
    <property type="entry name" value="Na/H_antiporter_dom_sf"/>
</dbReference>
<dbReference type="HAMAP" id="MF_01844">
    <property type="entry name" value="NhaA"/>
    <property type="match status" value="1"/>
</dbReference>
<dbReference type="GO" id="GO:0006885">
    <property type="term" value="P:regulation of pH"/>
    <property type="evidence" value="ECO:0007669"/>
    <property type="project" value="UniProtKB-UniRule"/>
</dbReference>
<evidence type="ECO:0000313" key="12">
    <source>
        <dbReference type="EMBL" id="QFU97531.1"/>
    </source>
</evidence>
<dbReference type="KEGG" id="lxl:KDY119_01030"/>
<feature type="transmembrane region" description="Helical" evidence="11">
    <location>
        <begin position="203"/>
        <end position="223"/>
    </location>
</feature>
<dbReference type="PANTHER" id="PTHR30341">
    <property type="entry name" value="SODIUM ION/PROTON ANTIPORTER NHAA-RELATED"/>
    <property type="match status" value="1"/>
</dbReference>
<organism evidence="12 13">
    <name type="scientific">Luteimicrobium xylanilyticum</name>
    <dbReference type="NCBI Taxonomy" id="1133546"/>
    <lineage>
        <taxon>Bacteria</taxon>
        <taxon>Bacillati</taxon>
        <taxon>Actinomycetota</taxon>
        <taxon>Actinomycetes</taxon>
        <taxon>Micrococcales</taxon>
        <taxon>Luteimicrobium</taxon>
    </lineage>
</organism>
<accession>A0A5P9Q7Y0</accession>
<evidence type="ECO:0000313" key="13">
    <source>
        <dbReference type="Proteomes" id="UP000326702"/>
    </source>
</evidence>
<keyword evidence="6 11" id="KW-1133">Transmembrane helix</keyword>
<evidence type="ECO:0000256" key="1">
    <source>
        <dbReference type="ARBA" id="ARBA00004429"/>
    </source>
</evidence>
<feature type="transmembrane region" description="Helical" evidence="11">
    <location>
        <begin position="416"/>
        <end position="436"/>
    </location>
</feature>
<dbReference type="PANTHER" id="PTHR30341:SF0">
    <property type="entry name" value="NA(+)_H(+) ANTIPORTER NHAA"/>
    <property type="match status" value="1"/>
</dbReference>
<dbReference type="GO" id="GO:0015385">
    <property type="term" value="F:sodium:proton antiporter activity"/>
    <property type="evidence" value="ECO:0007669"/>
    <property type="project" value="UniProtKB-UniRule"/>
</dbReference>
<proteinExistence type="inferred from homology"/>
<evidence type="ECO:0000256" key="3">
    <source>
        <dbReference type="ARBA" id="ARBA00022449"/>
    </source>
</evidence>
<name>A0A5P9Q7Y0_9MICO</name>
<feature type="transmembrane region" description="Helical" evidence="11">
    <location>
        <begin position="116"/>
        <end position="138"/>
    </location>
</feature>
<keyword evidence="5 11" id="KW-0812">Transmembrane</keyword>
<evidence type="ECO:0000256" key="6">
    <source>
        <dbReference type="ARBA" id="ARBA00022989"/>
    </source>
</evidence>
<reference evidence="12 13" key="1">
    <citation type="submission" date="2019-10" db="EMBL/GenBank/DDBJ databases">
        <title>Genome sequence of Luteimicrobium xylanilyticum HY-24.</title>
        <authorList>
            <person name="Kim D.Y."/>
            <person name="Park H.-Y."/>
        </authorList>
    </citation>
    <scope>NUCLEOTIDE SEQUENCE [LARGE SCALE GENOMIC DNA]</scope>
    <source>
        <strain evidence="12 13">HY-24</strain>
    </source>
</reference>
<keyword evidence="9 11" id="KW-0472">Membrane</keyword>
<evidence type="ECO:0000256" key="11">
    <source>
        <dbReference type="HAMAP-Rule" id="MF_01844"/>
    </source>
</evidence>
<dbReference type="InterPro" id="IPR004670">
    <property type="entry name" value="NhaA"/>
</dbReference>
<comment type="subcellular location">
    <subcellularLocation>
        <location evidence="1">Cell inner membrane</location>
        <topology evidence="1">Multi-pass membrane protein</topology>
    </subcellularLocation>
    <subcellularLocation>
        <location evidence="11">Cell membrane</location>
        <topology evidence="11">Multi-pass membrane protein</topology>
    </subcellularLocation>
</comment>
<keyword evidence="8 11" id="KW-0406">Ion transport</keyword>
<evidence type="ECO:0000256" key="2">
    <source>
        <dbReference type="ARBA" id="ARBA00022448"/>
    </source>
</evidence>